<protein>
    <submittedName>
        <fullName evidence="2">Uncharacterized protein</fullName>
    </submittedName>
</protein>
<evidence type="ECO:0000313" key="2">
    <source>
        <dbReference type="EMBL" id="KAL1838529.1"/>
    </source>
</evidence>
<reference evidence="2 3" key="1">
    <citation type="journal article" date="2024" name="Commun. Biol.">
        <title>Comparative genomic analysis of thermophilic fungi reveals convergent evolutionary adaptations and gene losses.</title>
        <authorList>
            <person name="Steindorff A.S."/>
            <person name="Aguilar-Pontes M.V."/>
            <person name="Robinson A.J."/>
            <person name="Andreopoulos B."/>
            <person name="LaButti K."/>
            <person name="Kuo A."/>
            <person name="Mondo S."/>
            <person name="Riley R."/>
            <person name="Otillar R."/>
            <person name="Haridas S."/>
            <person name="Lipzen A."/>
            <person name="Grimwood J."/>
            <person name="Schmutz J."/>
            <person name="Clum A."/>
            <person name="Reid I.D."/>
            <person name="Moisan M.C."/>
            <person name="Butler G."/>
            <person name="Nguyen T.T.M."/>
            <person name="Dewar K."/>
            <person name="Conant G."/>
            <person name="Drula E."/>
            <person name="Henrissat B."/>
            <person name="Hansel C."/>
            <person name="Singer S."/>
            <person name="Hutchinson M.I."/>
            <person name="de Vries R.P."/>
            <person name="Natvig D.O."/>
            <person name="Powell A.J."/>
            <person name="Tsang A."/>
            <person name="Grigoriev I.V."/>
        </authorList>
    </citation>
    <scope>NUCLEOTIDE SEQUENCE [LARGE SCALE GENOMIC DNA]</scope>
    <source>
        <strain evidence="2 3">ATCC 24622</strain>
    </source>
</reference>
<feature type="compositionally biased region" description="Acidic residues" evidence="1">
    <location>
        <begin position="76"/>
        <end position="94"/>
    </location>
</feature>
<feature type="compositionally biased region" description="Basic and acidic residues" evidence="1">
    <location>
        <begin position="1"/>
        <end position="18"/>
    </location>
</feature>
<accession>A0ABR3V9L4</accession>
<feature type="compositionally biased region" description="Gly residues" evidence="1">
    <location>
        <begin position="58"/>
        <end position="70"/>
    </location>
</feature>
<evidence type="ECO:0000256" key="1">
    <source>
        <dbReference type="SAM" id="MobiDB-lite"/>
    </source>
</evidence>
<keyword evidence="3" id="KW-1185">Reference proteome</keyword>
<organism evidence="2 3">
    <name type="scientific">Phialemonium thermophilum</name>
    <dbReference type="NCBI Taxonomy" id="223376"/>
    <lineage>
        <taxon>Eukaryota</taxon>
        <taxon>Fungi</taxon>
        <taxon>Dikarya</taxon>
        <taxon>Ascomycota</taxon>
        <taxon>Pezizomycotina</taxon>
        <taxon>Sordariomycetes</taxon>
        <taxon>Sordariomycetidae</taxon>
        <taxon>Cephalothecales</taxon>
        <taxon>Cephalothecaceae</taxon>
        <taxon>Phialemonium</taxon>
    </lineage>
</organism>
<proteinExistence type="predicted"/>
<feature type="region of interest" description="Disordered" evidence="1">
    <location>
        <begin position="175"/>
        <end position="204"/>
    </location>
</feature>
<dbReference type="Proteomes" id="UP001586593">
    <property type="component" value="Unassembled WGS sequence"/>
</dbReference>
<name>A0ABR3V9L4_9PEZI</name>
<gene>
    <name evidence="2" type="ORF">VTK73DRAFT_4301</name>
</gene>
<dbReference type="EMBL" id="JAZHXJ010002461">
    <property type="protein sequence ID" value="KAL1838529.1"/>
    <property type="molecule type" value="Genomic_DNA"/>
</dbReference>
<feature type="region of interest" description="Disordered" evidence="1">
    <location>
        <begin position="1"/>
        <end position="23"/>
    </location>
</feature>
<evidence type="ECO:0000313" key="3">
    <source>
        <dbReference type="Proteomes" id="UP001586593"/>
    </source>
</evidence>
<comment type="caution">
    <text evidence="2">The sequence shown here is derived from an EMBL/GenBank/DDBJ whole genome shotgun (WGS) entry which is preliminary data.</text>
</comment>
<sequence length="204" mass="21577">MKEETKKYKQRSKKEATHRVPPVHARRAAVVVAAQGVLQQGAGADAVADDAQLVQHGGDLGGLERGGQGQGLALDVADEAVDEEPGGDGDDGEADEHGEQHQGGELFADADPHGLIVEAAAAGCRWRQLRRLRGRAVPSRCAVCGVCGAGAQHEEITTPMAMGASEDSEWRQSTALGSFHSKGPCAQRRRRASRGWSESAAKRR</sequence>
<feature type="region of interest" description="Disordered" evidence="1">
    <location>
        <begin position="57"/>
        <end position="101"/>
    </location>
</feature>